<feature type="region of interest" description="Disordered" evidence="6">
    <location>
        <begin position="491"/>
        <end position="510"/>
    </location>
</feature>
<dbReference type="InterPro" id="IPR008758">
    <property type="entry name" value="Peptidase_S28"/>
</dbReference>
<dbReference type="PANTHER" id="PTHR11010:SF104">
    <property type="entry name" value="SERINE PROTEASE PCP-1-RELATED"/>
    <property type="match status" value="1"/>
</dbReference>
<evidence type="ECO:0000313" key="7">
    <source>
        <dbReference type="Proteomes" id="UP000046393"/>
    </source>
</evidence>
<keyword evidence="3" id="KW-0732">Signal</keyword>
<proteinExistence type="inferred from homology"/>
<dbReference type="Gene3D" id="1.20.120.980">
    <property type="entry name" value="Serine carboxypeptidase S28, SKS domain"/>
    <property type="match status" value="1"/>
</dbReference>
<dbReference type="Proteomes" id="UP000046393">
    <property type="component" value="Unplaced"/>
</dbReference>
<evidence type="ECO:0000256" key="5">
    <source>
        <dbReference type="ARBA" id="ARBA00023180"/>
    </source>
</evidence>
<organism evidence="7 8">
    <name type="scientific">Syphacia muris</name>
    <dbReference type="NCBI Taxonomy" id="451379"/>
    <lineage>
        <taxon>Eukaryota</taxon>
        <taxon>Metazoa</taxon>
        <taxon>Ecdysozoa</taxon>
        <taxon>Nematoda</taxon>
        <taxon>Chromadorea</taxon>
        <taxon>Rhabditida</taxon>
        <taxon>Spirurina</taxon>
        <taxon>Oxyuridomorpha</taxon>
        <taxon>Oxyuroidea</taxon>
        <taxon>Oxyuridae</taxon>
        <taxon>Syphacia</taxon>
    </lineage>
</organism>
<dbReference type="PANTHER" id="PTHR11010">
    <property type="entry name" value="PROTEASE S28 PRO-X CARBOXYPEPTIDASE-RELATED"/>
    <property type="match status" value="1"/>
</dbReference>
<name>A0A0N5AXL1_9BILA</name>
<evidence type="ECO:0000256" key="4">
    <source>
        <dbReference type="ARBA" id="ARBA00022801"/>
    </source>
</evidence>
<dbReference type="InterPro" id="IPR042269">
    <property type="entry name" value="Ser_carbopepase_S28_SKS"/>
</dbReference>
<keyword evidence="2" id="KW-0645">Protease</keyword>
<evidence type="ECO:0000256" key="6">
    <source>
        <dbReference type="SAM" id="MobiDB-lite"/>
    </source>
</evidence>
<dbReference type="Pfam" id="PF05577">
    <property type="entry name" value="Peptidase_S28"/>
    <property type="match status" value="1"/>
</dbReference>
<reference evidence="8" key="1">
    <citation type="submission" date="2017-02" db="UniProtKB">
        <authorList>
            <consortium name="WormBaseParasite"/>
        </authorList>
    </citation>
    <scope>IDENTIFICATION</scope>
</reference>
<comment type="similarity">
    <text evidence="1">Belongs to the peptidase S28 family.</text>
</comment>
<dbReference type="AlphaFoldDB" id="A0A0N5AXL1"/>
<dbReference type="Gene3D" id="3.40.50.1820">
    <property type="entry name" value="alpha/beta hydrolase"/>
    <property type="match status" value="1"/>
</dbReference>
<evidence type="ECO:0000256" key="1">
    <source>
        <dbReference type="ARBA" id="ARBA00011079"/>
    </source>
</evidence>
<dbReference type="GO" id="GO:0008239">
    <property type="term" value="F:dipeptidyl-peptidase activity"/>
    <property type="evidence" value="ECO:0007669"/>
    <property type="project" value="TreeGrafter"/>
</dbReference>
<accession>A0A0N5AXL1</accession>
<evidence type="ECO:0000256" key="2">
    <source>
        <dbReference type="ARBA" id="ARBA00022670"/>
    </source>
</evidence>
<protein>
    <submittedName>
        <fullName evidence="8">Clan SC, family S28, unassigned serine peptidase</fullName>
    </submittedName>
</protein>
<evidence type="ECO:0000313" key="8">
    <source>
        <dbReference type="WBParaSite" id="SMUV_0000969001-mRNA-1"/>
    </source>
</evidence>
<keyword evidence="4" id="KW-0378">Hydrolase</keyword>
<dbReference type="GO" id="GO:0070008">
    <property type="term" value="F:serine-type exopeptidase activity"/>
    <property type="evidence" value="ECO:0007669"/>
    <property type="project" value="InterPro"/>
</dbReference>
<dbReference type="WBParaSite" id="SMUV_0000969001-mRNA-1">
    <property type="protein sequence ID" value="SMUV_0000969001-mRNA-1"/>
    <property type="gene ID" value="SMUV_0000969001"/>
</dbReference>
<keyword evidence="5" id="KW-0325">Glycoprotein</keyword>
<dbReference type="SUPFAM" id="SSF53474">
    <property type="entry name" value="alpha/beta-Hydrolases"/>
    <property type="match status" value="1"/>
</dbReference>
<sequence length="537" mass="60062">MLDNRNVWSNFEVFPKAVNSLKMGPRYWLMTILHTILLQTLCASIDQALLHNYTTGSLDGFIFEIADYFDGTAIFIEHRYYGESLPTVATDQKMNFDYLRISQVLGDVTDIITRIKSNDVRCPDAPVIVCGSSYSGALAVWMRIKYPTLIRGAIVSSAPLMYFYNDNLDMTNFRDKTAEIYLQNGCLNKTVIEAWRMIRQKSKTAKGITELKEAFKISDKSPMAVETDQQYLISYIRTALEQIALLNYPYAQDSPKVLAEWPVKAVCSTLNDESNDATILSKMFQATKMYYNTDESCIKPDVCSETNEAKKYHSINWQKCTEWIVRECKASNADNFIPNECGDCEANSEMKAKCKEELKDTSYTDGLFEADYIKMQHGINFNTLTNVVFTNGKLDPWNTGAVTTGNVGTQSWTRGVYVFEMTDAANQLDFRQPNSCDPPSVTDARQYIVTSIIPKMLANGAEAFEELKLSTAAAPNTTTCNYVFHQWQKSQSTQPPTSVTTTTSAGSGSATTSEAAAHSVPLALSIAALVLISFLRQ</sequence>
<dbReference type="STRING" id="451379.A0A0N5AXL1"/>
<dbReference type="InterPro" id="IPR029058">
    <property type="entry name" value="AB_hydrolase_fold"/>
</dbReference>
<dbReference type="GO" id="GO:0006508">
    <property type="term" value="P:proteolysis"/>
    <property type="evidence" value="ECO:0007669"/>
    <property type="project" value="UniProtKB-KW"/>
</dbReference>
<evidence type="ECO:0000256" key="3">
    <source>
        <dbReference type="ARBA" id="ARBA00022729"/>
    </source>
</evidence>
<keyword evidence="7" id="KW-1185">Reference proteome</keyword>